<proteinExistence type="predicted"/>
<evidence type="ECO:0000256" key="1">
    <source>
        <dbReference type="SAM" id="SignalP"/>
    </source>
</evidence>
<evidence type="ECO:0000313" key="2">
    <source>
        <dbReference type="EMBL" id="PTB43333.1"/>
    </source>
</evidence>
<keyword evidence="3" id="KW-1185">Reference proteome</keyword>
<protein>
    <recommendedName>
        <fullName evidence="4">3-carboxymuconate cyclase</fullName>
    </recommendedName>
</protein>
<accession>A0A2T3ZEX2</accession>
<evidence type="ECO:0000313" key="3">
    <source>
        <dbReference type="Proteomes" id="UP000240493"/>
    </source>
</evidence>
<dbReference type="EMBL" id="KZ679259">
    <property type="protein sequence ID" value="PTB43333.1"/>
    <property type="molecule type" value="Genomic_DNA"/>
</dbReference>
<dbReference type="Gene3D" id="2.130.10.10">
    <property type="entry name" value="YVTN repeat-like/Quinoprotein amine dehydrogenase"/>
    <property type="match status" value="1"/>
</dbReference>
<feature type="chain" id="PRO_5015395332" description="3-carboxymuconate cyclase" evidence="1">
    <location>
        <begin position="24"/>
        <end position="407"/>
    </location>
</feature>
<dbReference type="InterPro" id="IPR015943">
    <property type="entry name" value="WD40/YVTN_repeat-like_dom_sf"/>
</dbReference>
<sequence length="407" mass="41204">MHSSTWKSLLVLGLTQLVAESAAAPTSCPQPRVKPGRAIYITSNEQQNSIIALPIGANGLLSGGTLTSTGGSGSSILEQNGNVKAPAVSDVLSSQSAVTVVDNYLFAVNAGSNTVSMFAIDPLNPTKLTMVGKPAAVPGDFPVTVGASAKNKLICVGATGAKSGVSCAPFSSKGLGQMDQLRPVGLNQTTPPVGPPNTIAQVFFSEDEKTVYASVKGDPATNTTGTLGVFAVEQPCDGRGAVAVSQEGKLNHLDETVVLFGATNLKGSSNIIAADAAFGAVMLSVDTASGAASVKNVVDIAGQKATCWAVLSPETNTVFLSDAGADRLVEVSSTDGSIKSVSNLGTNDPGFNDLKAAGSFIYALSPGNTTVGPAVTVFDVVSKKVAQHYQLKGSFATSKVQGVGLLV</sequence>
<dbReference type="InterPro" id="IPR011044">
    <property type="entry name" value="Quino_amine_DH_bsu"/>
</dbReference>
<dbReference type="Proteomes" id="UP000240493">
    <property type="component" value="Unassembled WGS sequence"/>
</dbReference>
<dbReference type="OrthoDB" id="10006285at2759"/>
<name>A0A2T3ZEX2_TRIA4</name>
<evidence type="ECO:0008006" key="4">
    <source>
        <dbReference type="Google" id="ProtNLM"/>
    </source>
</evidence>
<dbReference type="SUPFAM" id="SSF50969">
    <property type="entry name" value="YVTN repeat-like/Quinoprotein amine dehydrogenase"/>
    <property type="match status" value="1"/>
</dbReference>
<dbReference type="STRING" id="1042311.A0A2T3ZEX2"/>
<keyword evidence="1" id="KW-0732">Signal</keyword>
<organism evidence="2 3">
    <name type="scientific">Trichoderma asperellum (strain ATCC 204424 / CBS 433.97 / NBRC 101777)</name>
    <dbReference type="NCBI Taxonomy" id="1042311"/>
    <lineage>
        <taxon>Eukaryota</taxon>
        <taxon>Fungi</taxon>
        <taxon>Dikarya</taxon>
        <taxon>Ascomycota</taxon>
        <taxon>Pezizomycotina</taxon>
        <taxon>Sordariomycetes</taxon>
        <taxon>Hypocreomycetidae</taxon>
        <taxon>Hypocreales</taxon>
        <taxon>Hypocreaceae</taxon>
        <taxon>Trichoderma</taxon>
    </lineage>
</organism>
<feature type="signal peptide" evidence="1">
    <location>
        <begin position="1"/>
        <end position="23"/>
    </location>
</feature>
<gene>
    <name evidence="2" type="ORF">M441DRAFT_163647</name>
</gene>
<dbReference type="AlphaFoldDB" id="A0A2T3ZEX2"/>
<reference evidence="2 3" key="1">
    <citation type="submission" date="2016-07" db="EMBL/GenBank/DDBJ databases">
        <title>Multiple horizontal gene transfer events from other fungi enriched the ability of initially mycotrophic Trichoderma (Ascomycota) to feed on dead plant biomass.</title>
        <authorList>
            <consortium name="DOE Joint Genome Institute"/>
            <person name="Aerts A."/>
            <person name="Atanasova L."/>
            <person name="Chenthamara K."/>
            <person name="Zhang J."/>
            <person name="Grujic M."/>
            <person name="Henrissat B."/>
            <person name="Kuo A."/>
            <person name="Salamov A."/>
            <person name="Lipzen A."/>
            <person name="Labutti K."/>
            <person name="Barry K."/>
            <person name="Miao Y."/>
            <person name="Rahimi M.J."/>
            <person name="Shen Q."/>
            <person name="Grigoriev I.V."/>
            <person name="Kubicek C.P."/>
            <person name="Druzhinina I.S."/>
        </authorList>
    </citation>
    <scope>NUCLEOTIDE SEQUENCE [LARGE SCALE GENOMIC DNA]</scope>
    <source>
        <strain evidence="2 3">CBS 433.97</strain>
    </source>
</reference>